<feature type="region of interest" description="Disordered" evidence="1">
    <location>
        <begin position="157"/>
        <end position="178"/>
    </location>
</feature>
<dbReference type="GO" id="GO:0004664">
    <property type="term" value="F:prephenate dehydratase activity"/>
    <property type="evidence" value="ECO:0007669"/>
    <property type="project" value="TreeGrafter"/>
</dbReference>
<dbReference type="Gene3D" id="3.30.70.260">
    <property type="match status" value="1"/>
</dbReference>
<gene>
    <name evidence="3" type="ORF">B1B_11647</name>
</gene>
<dbReference type="GO" id="GO:0005737">
    <property type="term" value="C:cytoplasm"/>
    <property type="evidence" value="ECO:0007669"/>
    <property type="project" value="TreeGrafter"/>
</dbReference>
<feature type="non-terminal residue" evidence="3">
    <location>
        <position position="178"/>
    </location>
</feature>
<name>T1B557_9ZZZZ</name>
<feature type="domain" description="ACT" evidence="2">
    <location>
        <begin position="59"/>
        <end position="137"/>
    </location>
</feature>
<proteinExistence type="predicted"/>
<reference evidence="3" key="1">
    <citation type="submission" date="2013-08" db="EMBL/GenBank/DDBJ databases">
        <authorList>
            <person name="Mendez C."/>
            <person name="Richter M."/>
            <person name="Ferrer M."/>
            <person name="Sanchez J."/>
        </authorList>
    </citation>
    <scope>NUCLEOTIDE SEQUENCE</scope>
</reference>
<dbReference type="InterPro" id="IPR045865">
    <property type="entry name" value="ACT-like_dom_sf"/>
</dbReference>
<dbReference type="CDD" id="cd04905">
    <property type="entry name" value="ACT_CM-PDT"/>
    <property type="match status" value="1"/>
</dbReference>
<dbReference type="GO" id="GO:0009094">
    <property type="term" value="P:L-phenylalanine biosynthetic process"/>
    <property type="evidence" value="ECO:0007669"/>
    <property type="project" value="TreeGrafter"/>
</dbReference>
<evidence type="ECO:0000256" key="1">
    <source>
        <dbReference type="SAM" id="MobiDB-lite"/>
    </source>
</evidence>
<dbReference type="PANTHER" id="PTHR21022">
    <property type="entry name" value="PREPHENATE DEHYDRATASE P PROTEIN"/>
    <property type="match status" value="1"/>
</dbReference>
<dbReference type="PANTHER" id="PTHR21022:SF19">
    <property type="entry name" value="PREPHENATE DEHYDRATASE-RELATED"/>
    <property type="match status" value="1"/>
</dbReference>
<reference evidence="3" key="2">
    <citation type="journal article" date="2014" name="ISME J.">
        <title>Microbial stratification in low pH oxic and suboxic macroscopic growths along an acid mine drainage.</title>
        <authorList>
            <person name="Mendez-Garcia C."/>
            <person name="Mesa V."/>
            <person name="Sprenger R.R."/>
            <person name="Richter M."/>
            <person name="Diez M.S."/>
            <person name="Solano J."/>
            <person name="Bargiela R."/>
            <person name="Golyshina O.V."/>
            <person name="Manteca A."/>
            <person name="Ramos J.L."/>
            <person name="Gallego J.R."/>
            <person name="Llorente I."/>
            <person name="Martins Dos Santos V.A."/>
            <person name="Jensen O.N."/>
            <person name="Pelaez A.I."/>
            <person name="Sanchez J."/>
            <person name="Ferrer M."/>
        </authorList>
    </citation>
    <scope>NUCLEOTIDE SEQUENCE</scope>
</reference>
<sequence>MVMTGNDDGLLALAPSEVGSSMGLHTYAYMGVDLPEVRTRYALIGREVAPVTGNDQTLLVVTPVADRPGSLAAMLDKLSGRSINLTSLRSRPIIVDGKGIHCFFLELSGHISEPVIQSALVDIMEDGAKIRVLGSYPQWSGTPVVSPFNDLPLNSVGMSSGEPVPRDALLPPVANEHY</sequence>
<evidence type="ECO:0000259" key="2">
    <source>
        <dbReference type="PROSITE" id="PS51671"/>
    </source>
</evidence>
<dbReference type="EMBL" id="AUZY01007589">
    <property type="protein sequence ID" value="EQD49415.1"/>
    <property type="molecule type" value="Genomic_DNA"/>
</dbReference>
<dbReference type="SUPFAM" id="SSF55021">
    <property type="entry name" value="ACT-like"/>
    <property type="match status" value="1"/>
</dbReference>
<organism evidence="3">
    <name type="scientific">mine drainage metagenome</name>
    <dbReference type="NCBI Taxonomy" id="410659"/>
    <lineage>
        <taxon>unclassified sequences</taxon>
        <taxon>metagenomes</taxon>
        <taxon>ecological metagenomes</taxon>
    </lineage>
</organism>
<accession>T1B557</accession>
<protein>
    <submittedName>
        <fullName evidence="3">Prephenate dehydratase / chorismate mutase</fullName>
    </submittedName>
</protein>
<evidence type="ECO:0000313" key="3">
    <source>
        <dbReference type="EMBL" id="EQD49415.1"/>
    </source>
</evidence>
<dbReference type="PROSITE" id="PS51671">
    <property type="entry name" value="ACT"/>
    <property type="match status" value="1"/>
</dbReference>
<dbReference type="AlphaFoldDB" id="T1B557"/>
<comment type="caution">
    <text evidence="3">The sequence shown here is derived from an EMBL/GenBank/DDBJ whole genome shotgun (WGS) entry which is preliminary data.</text>
</comment>
<dbReference type="InterPro" id="IPR002912">
    <property type="entry name" value="ACT_dom"/>
</dbReference>